<dbReference type="EMBL" id="BART01040608">
    <property type="protein sequence ID" value="GAH30272.1"/>
    <property type="molecule type" value="Genomic_DNA"/>
</dbReference>
<feature type="non-terminal residue" evidence="1">
    <location>
        <position position="1"/>
    </location>
</feature>
<gene>
    <name evidence="1" type="ORF">S01H4_65974</name>
</gene>
<name>X1ECD1_9ZZZZ</name>
<accession>X1ECD1</accession>
<comment type="caution">
    <text evidence="1">The sequence shown here is derived from an EMBL/GenBank/DDBJ whole genome shotgun (WGS) entry which is preliminary data.</text>
</comment>
<organism evidence="1">
    <name type="scientific">marine sediment metagenome</name>
    <dbReference type="NCBI Taxonomy" id="412755"/>
    <lineage>
        <taxon>unclassified sequences</taxon>
        <taxon>metagenomes</taxon>
        <taxon>ecological metagenomes</taxon>
    </lineage>
</organism>
<evidence type="ECO:0000313" key="1">
    <source>
        <dbReference type="EMBL" id="GAH30272.1"/>
    </source>
</evidence>
<reference evidence="1" key="1">
    <citation type="journal article" date="2014" name="Front. Microbiol.">
        <title>High frequency of phylogenetically diverse reductive dehalogenase-homologous genes in deep subseafloor sedimentary metagenomes.</title>
        <authorList>
            <person name="Kawai M."/>
            <person name="Futagami T."/>
            <person name="Toyoda A."/>
            <person name="Takaki Y."/>
            <person name="Nishi S."/>
            <person name="Hori S."/>
            <person name="Arai W."/>
            <person name="Tsubouchi T."/>
            <person name="Morono Y."/>
            <person name="Uchiyama I."/>
            <person name="Ito T."/>
            <person name="Fujiyama A."/>
            <person name="Inagaki F."/>
            <person name="Takami H."/>
        </authorList>
    </citation>
    <scope>NUCLEOTIDE SEQUENCE</scope>
    <source>
        <strain evidence="1">Expedition CK06-06</strain>
    </source>
</reference>
<protein>
    <submittedName>
        <fullName evidence="1">Uncharacterized protein</fullName>
    </submittedName>
</protein>
<sequence length="53" mass="5712">VPLIQSVSAPLEGVDVIKESQREALPLLYIISPSLIKGGGIKGEGYLINTYRD</sequence>
<dbReference type="AlphaFoldDB" id="X1ECD1"/>
<proteinExistence type="predicted"/>